<evidence type="ECO:0000256" key="1">
    <source>
        <dbReference type="SAM" id="Phobius"/>
    </source>
</evidence>
<keyword evidence="1" id="KW-0472">Membrane</keyword>
<accession>A0AA38HHM7</accession>
<organism evidence="2 3">
    <name type="scientific">Dioszegia hungarica</name>
    <dbReference type="NCBI Taxonomy" id="4972"/>
    <lineage>
        <taxon>Eukaryota</taxon>
        <taxon>Fungi</taxon>
        <taxon>Dikarya</taxon>
        <taxon>Basidiomycota</taxon>
        <taxon>Agaricomycotina</taxon>
        <taxon>Tremellomycetes</taxon>
        <taxon>Tremellales</taxon>
        <taxon>Bulleribasidiaceae</taxon>
        <taxon>Dioszegia</taxon>
    </lineage>
</organism>
<keyword evidence="1" id="KW-1133">Transmembrane helix</keyword>
<proteinExistence type="predicted"/>
<evidence type="ECO:0000313" key="3">
    <source>
        <dbReference type="Proteomes" id="UP001164286"/>
    </source>
</evidence>
<keyword evidence="1" id="KW-0812">Transmembrane</keyword>
<evidence type="ECO:0008006" key="4">
    <source>
        <dbReference type="Google" id="ProtNLM"/>
    </source>
</evidence>
<dbReference type="PANTHER" id="PTHR14256">
    <property type="entry name" value="NADH-UBIQUINONE OXIDOREDUCTASE MLRQ SUBUNIT"/>
    <property type="match status" value="1"/>
</dbReference>
<dbReference type="Proteomes" id="UP001164286">
    <property type="component" value="Unassembled WGS sequence"/>
</dbReference>
<evidence type="ECO:0000313" key="2">
    <source>
        <dbReference type="EMBL" id="KAI9639664.1"/>
    </source>
</evidence>
<dbReference type="RefSeq" id="XP_052949441.1">
    <property type="nucleotide sequence ID" value="XM_053090879.1"/>
</dbReference>
<keyword evidence="3" id="KW-1185">Reference proteome</keyword>
<reference evidence="2" key="1">
    <citation type="journal article" date="2022" name="G3 (Bethesda)">
        <title>High quality genome of the basidiomycete yeast Dioszegia hungarica PDD-24b-2 isolated from cloud water.</title>
        <authorList>
            <person name="Jarrige D."/>
            <person name="Haridas S."/>
            <person name="Bleykasten-Grosshans C."/>
            <person name="Joly M."/>
            <person name="Nadalig T."/>
            <person name="Sancelme M."/>
            <person name="Vuilleumier S."/>
            <person name="Grigoriev I.V."/>
            <person name="Amato P."/>
            <person name="Bringel F."/>
        </authorList>
    </citation>
    <scope>NUCLEOTIDE SEQUENCE</scope>
    <source>
        <strain evidence="2">PDD-24b-2</strain>
    </source>
</reference>
<dbReference type="AlphaFoldDB" id="A0AA38HHM7"/>
<dbReference type="Pfam" id="PF06522">
    <property type="entry name" value="B12D"/>
    <property type="match status" value="1"/>
</dbReference>
<protein>
    <recommendedName>
        <fullName evidence="4">NADH dehydrogenase [ubiquinone] 1 alpha subcomplex subunit 4</fullName>
    </recommendedName>
</protein>
<comment type="caution">
    <text evidence="2">The sequence shown here is derived from an EMBL/GenBank/DDBJ whole genome shotgun (WGS) entry which is preliminary data.</text>
</comment>
<dbReference type="EMBL" id="JAKWFO010000001">
    <property type="protein sequence ID" value="KAI9639664.1"/>
    <property type="molecule type" value="Genomic_DNA"/>
</dbReference>
<dbReference type="PANTHER" id="PTHR14256:SF1">
    <property type="entry name" value="GEO09626P1"/>
    <property type="match status" value="1"/>
</dbReference>
<feature type="transmembrane region" description="Helical" evidence="1">
    <location>
        <begin position="18"/>
        <end position="37"/>
    </location>
</feature>
<name>A0AA38HHM7_9TREE</name>
<dbReference type="GeneID" id="77730084"/>
<gene>
    <name evidence="2" type="ORF">MKK02DRAFT_39986</name>
</gene>
<dbReference type="InterPro" id="IPR010530">
    <property type="entry name" value="B12D"/>
</dbReference>
<sequence length="94" mass="10940">MAGLFNRALVKKWVPIEVLPIIGICGMAVGGATFYLYRLSQGSEVVWDRSGDWRPWDKVKHDQNIKFLSYNQDFWAQRKLERAEREGKRIVDAI</sequence>